<dbReference type="GO" id="GO:0016052">
    <property type="term" value="P:carbohydrate catabolic process"/>
    <property type="evidence" value="ECO:0007669"/>
    <property type="project" value="TreeGrafter"/>
</dbReference>
<dbReference type="GO" id="GO:0000287">
    <property type="term" value="F:magnesium ion binding"/>
    <property type="evidence" value="ECO:0007669"/>
    <property type="project" value="TreeGrafter"/>
</dbReference>
<organism evidence="5">
    <name type="scientific">uncultured Thermomicrobiales bacterium</name>
    <dbReference type="NCBI Taxonomy" id="1645740"/>
    <lineage>
        <taxon>Bacteria</taxon>
        <taxon>Pseudomonadati</taxon>
        <taxon>Thermomicrobiota</taxon>
        <taxon>Thermomicrobia</taxon>
        <taxon>Thermomicrobiales</taxon>
        <taxon>environmental samples</taxon>
    </lineage>
</organism>
<dbReference type="SFLD" id="SFLDG00179">
    <property type="entry name" value="mandelate_racemase"/>
    <property type="match status" value="1"/>
</dbReference>
<dbReference type="InterPro" id="IPR029065">
    <property type="entry name" value="Enolase_C-like"/>
</dbReference>
<dbReference type="PANTHER" id="PTHR13794">
    <property type="entry name" value="ENOLASE SUPERFAMILY, MANDELATE RACEMASE"/>
    <property type="match status" value="1"/>
</dbReference>
<keyword evidence="3" id="KW-0460">Magnesium</keyword>
<evidence type="ECO:0000256" key="1">
    <source>
        <dbReference type="ARBA" id="ARBA00001946"/>
    </source>
</evidence>
<evidence type="ECO:0000256" key="2">
    <source>
        <dbReference type="ARBA" id="ARBA00022723"/>
    </source>
</evidence>
<dbReference type="SUPFAM" id="SSF54826">
    <property type="entry name" value="Enolase N-terminal domain-like"/>
    <property type="match status" value="1"/>
</dbReference>
<evidence type="ECO:0000313" key="5">
    <source>
        <dbReference type="EMBL" id="CAA9548510.1"/>
    </source>
</evidence>
<dbReference type="InterPro" id="IPR013341">
    <property type="entry name" value="Mandelate_racemase_N_dom"/>
</dbReference>
<dbReference type="InterPro" id="IPR013342">
    <property type="entry name" value="Mandelate_racemase_C"/>
</dbReference>
<dbReference type="SUPFAM" id="SSF51604">
    <property type="entry name" value="Enolase C-terminal domain-like"/>
    <property type="match status" value="1"/>
</dbReference>
<sequence length="404" mass="45098">MAEEDRIVKITDVKLRLVSGTMPTEGEFWEERLIRPIDIYPEHKGELMRHGKTRATGATGYQHEAVFVQIETDEGVTGLGGPITRDIAYIVDSDFRHLLIGADPIAGERIWDQLYRHAIHGRKGNSMLAISAIDCTLWDLRGKAARMPVYQLLGGPVRKSFPAYASMLGFSVEPGRVRERAAAFAAEGYTAQKWFFRDGPTDGRAGIARNVALVKNVREAGGPEIDIMLDAWSSWDVPYTVQMSERLAEYAPRWIEEPVLADKIDACAEIRRRSKVPIATGEHEYTRWGIKALLDARAADVIQADIYWAGGISETLKIAALCSAYDIPLIPHGHSTLTNAHFIAAQSPTASPILEYLVKWNEVHQYFLLNPLKPVNGTITMPDRPGMGLELDPAKIEAERELRW</sequence>
<keyword evidence="2" id="KW-0479">Metal-binding</keyword>
<evidence type="ECO:0000259" key="4">
    <source>
        <dbReference type="SMART" id="SM00922"/>
    </source>
</evidence>
<dbReference type="PANTHER" id="PTHR13794:SF58">
    <property type="entry name" value="MITOCHONDRIAL ENOLASE SUPERFAMILY MEMBER 1"/>
    <property type="match status" value="1"/>
</dbReference>
<dbReference type="InterPro" id="IPR029017">
    <property type="entry name" value="Enolase-like_N"/>
</dbReference>
<dbReference type="SFLD" id="SFLDS00001">
    <property type="entry name" value="Enolase"/>
    <property type="match status" value="1"/>
</dbReference>
<gene>
    <name evidence="5" type="ORF">AVDCRST_MAG18-102</name>
</gene>
<reference evidence="5" key="1">
    <citation type="submission" date="2020-02" db="EMBL/GenBank/DDBJ databases">
        <authorList>
            <person name="Meier V. D."/>
        </authorList>
    </citation>
    <scope>NUCLEOTIDE SEQUENCE</scope>
    <source>
        <strain evidence="5">AVDCRST_MAG18</strain>
    </source>
</reference>
<feature type="domain" description="Mandelate racemase/muconate lactonizing enzyme C-terminal" evidence="4">
    <location>
        <begin position="174"/>
        <end position="277"/>
    </location>
</feature>
<protein>
    <submittedName>
        <fullName evidence="5">Putative mandelate racemase/muconate lactonizing enzyme</fullName>
    </submittedName>
</protein>
<dbReference type="Gene3D" id="3.30.390.10">
    <property type="entry name" value="Enolase-like, N-terminal domain"/>
    <property type="match status" value="1"/>
</dbReference>
<comment type="cofactor">
    <cofactor evidence="1">
        <name>Mg(2+)</name>
        <dbReference type="ChEBI" id="CHEBI:18420"/>
    </cofactor>
</comment>
<dbReference type="InterPro" id="IPR036849">
    <property type="entry name" value="Enolase-like_C_sf"/>
</dbReference>
<dbReference type="InterPro" id="IPR046945">
    <property type="entry name" value="RHMD-like"/>
</dbReference>
<dbReference type="EMBL" id="CADCWN010000009">
    <property type="protein sequence ID" value="CAA9548510.1"/>
    <property type="molecule type" value="Genomic_DNA"/>
</dbReference>
<dbReference type="GO" id="GO:0016836">
    <property type="term" value="F:hydro-lyase activity"/>
    <property type="evidence" value="ECO:0007669"/>
    <property type="project" value="TreeGrafter"/>
</dbReference>
<dbReference type="AlphaFoldDB" id="A0A6J4UFV9"/>
<dbReference type="Pfam" id="PF13378">
    <property type="entry name" value="MR_MLE_C"/>
    <property type="match status" value="1"/>
</dbReference>
<dbReference type="Pfam" id="PF02746">
    <property type="entry name" value="MR_MLE_N"/>
    <property type="match status" value="1"/>
</dbReference>
<dbReference type="SMART" id="SM00922">
    <property type="entry name" value="MR_MLE"/>
    <property type="match status" value="1"/>
</dbReference>
<evidence type="ECO:0000256" key="3">
    <source>
        <dbReference type="ARBA" id="ARBA00022842"/>
    </source>
</evidence>
<accession>A0A6J4UFV9</accession>
<proteinExistence type="predicted"/>
<dbReference type="Gene3D" id="3.20.20.120">
    <property type="entry name" value="Enolase-like C-terminal domain"/>
    <property type="match status" value="1"/>
</dbReference>
<name>A0A6J4UFV9_9BACT</name>